<dbReference type="Pfam" id="PF00132">
    <property type="entry name" value="Hexapep"/>
    <property type="match status" value="1"/>
</dbReference>
<dbReference type="PANTHER" id="PTHR43300">
    <property type="entry name" value="ACETYLTRANSFERASE"/>
    <property type="match status" value="1"/>
</dbReference>
<keyword evidence="3" id="KW-1185">Reference proteome</keyword>
<protein>
    <submittedName>
        <fullName evidence="2">Transferase hexapeptide (Six repeat-containing protein)</fullName>
    </submittedName>
</protein>
<accession>A0ABY1R8M5</accession>
<dbReference type="InterPro" id="IPR050179">
    <property type="entry name" value="Trans_hexapeptide_repeat"/>
</dbReference>
<dbReference type="CDD" id="cd03349">
    <property type="entry name" value="LbH_XAT"/>
    <property type="match status" value="1"/>
</dbReference>
<dbReference type="InterPro" id="IPR011004">
    <property type="entry name" value="Trimer_LpxA-like_sf"/>
</dbReference>
<dbReference type="Gene3D" id="2.160.10.10">
    <property type="entry name" value="Hexapeptide repeat proteins"/>
    <property type="match status" value="2"/>
</dbReference>
<dbReference type="PANTHER" id="PTHR43300:SF11">
    <property type="entry name" value="ACETYLTRANSFERASE RV3034C-RELATED"/>
    <property type="match status" value="1"/>
</dbReference>
<reference evidence="2 3" key="1">
    <citation type="submission" date="2017-05" db="EMBL/GenBank/DDBJ databases">
        <authorList>
            <person name="Varghese N."/>
            <person name="Submissions S."/>
        </authorList>
    </citation>
    <scope>NUCLEOTIDE SEQUENCE [LARGE SCALE GENOMIC DNA]</scope>
    <source>
        <strain evidence="2 3">DSM 18015</strain>
    </source>
</reference>
<evidence type="ECO:0000256" key="1">
    <source>
        <dbReference type="ARBA" id="ARBA00007274"/>
    </source>
</evidence>
<dbReference type="InterPro" id="IPR001451">
    <property type="entry name" value="Hexapep"/>
</dbReference>
<evidence type="ECO:0000313" key="3">
    <source>
        <dbReference type="Proteomes" id="UP001158050"/>
    </source>
</evidence>
<dbReference type="GO" id="GO:0016740">
    <property type="term" value="F:transferase activity"/>
    <property type="evidence" value="ECO:0007669"/>
    <property type="project" value="UniProtKB-KW"/>
</dbReference>
<dbReference type="SUPFAM" id="SSF51161">
    <property type="entry name" value="Trimeric LpxA-like enzymes"/>
    <property type="match status" value="1"/>
</dbReference>
<keyword evidence="2" id="KW-0808">Transferase</keyword>
<dbReference type="RefSeq" id="WP_283417709.1">
    <property type="nucleotide sequence ID" value="NZ_FXUO01000008.1"/>
</dbReference>
<dbReference type="EMBL" id="FXUO01000008">
    <property type="protein sequence ID" value="SMP96126.1"/>
    <property type="molecule type" value="Genomic_DNA"/>
</dbReference>
<dbReference type="Proteomes" id="UP001158050">
    <property type="component" value="Unassembled WGS sequence"/>
</dbReference>
<comment type="similarity">
    <text evidence="1">Belongs to the transferase hexapeptide repeat family.</text>
</comment>
<sequence>MTFFKLLNYRIKQKFLRFIENQNLIFPNTVNTKRLVIKGSQIFSKIDSKGKSKIINSIIKDNLSIGFSSEISDTVVKSKTIVGDNSYIENSQVFGKLQIGDGCKISMCKIMGEVKVDDFSSVWGPNISLISTDKFPIEIGKFCSIARNVSIQTFNHNHNKLTSYYIGKNIFNEEWENEQISNGGVIIKNDVWIGASCVILGGVTIGNGAVIAANSLVNKDVPDYAIVAGSPAKIIKYRFPDEKINQLLDLKWWNWTIEKIRKNKFIFENELKDIDNFSDILFES</sequence>
<comment type="caution">
    <text evidence="2">The sequence shown here is derived from an EMBL/GenBank/DDBJ whole genome shotgun (WGS) entry which is preliminary data.</text>
</comment>
<organism evidence="2 3">
    <name type="scientific">Epilithonimonas pallida</name>
    <dbReference type="NCBI Taxonomy" id="373671"/>
    <lineage>
        <taxon>Bacteria</taxon>
        <taxon>Pseudomonadati</taxon>
        <taxon>Bacteroidota</taxon>
        <taxon>Flavobacteriia</taxon>
        <taxon>Flavobacteriales</taxon>
        <taxon>Weeksellaceae</taxon>
        <taxon>Chryseobacterium group</taxon>
        <taxon>Epilithonimonas</taxon>
    </lineage>
</organism>
<evidence type="ECO:0000313" key="2">
    <source>
        <dbReference type="EMBL" id="SMP96126.1"/>
    </source>
</evidence>
<name>A0ABY1R8M5_9FLAO</name>
<proteinExistence type="inferred from homology"/>
<gene>
    <name evidence="2" type="ORF">SAMN05421679_108111</name>
</gene>